<organism evidence="1 2">
    <name type="scientific">Camelus dromedarius</name>
    <name type="common">Dromedary</name>
    <name type="synonym">Arabian camel</name>
    <dbReference type="NCBI Taxonomy" id="9838"/>
    <lineage>
        <taxon>Eukaryota</taxon>
        <taxon>Metazoa</taxon>
        <taxon>Chordata</taxon>
        <taxon>Craniata</taxon>
        <taxon>Vertebrata</taxon>
        <taxon>Euteleostomi</taxon>
        <taxon>Mammalia</taxon>
        <taxon>Eutheria</taxon>
        <taxon>Laurasiatheria</taxon>
        <taxon>Artiodactyla</taxon>
        <taxon>Tylopoda</taxon>
        <taxon>Camelidae</taxon>
        <taxon>Camelus</taxon>
    </lineage>
</organism>
<evidence type="ECO:0000313" key="2">
    <source>
        <dbReference type="Proteomes" id="UP000299084"/>
    </source>
</evidence>
<dbReference type="GO" id="GO:0046872">
    <property type="term" value="F:metal ion binding"/>
    <property type="evidence" value="ECO:0007669"/>
    <property type="project" value="InterPro"/>
</dbReference>
<dbReference type="AlphaFoldDB" id="A0A5N4CGJ4"/>
<gene>
    <name evidence="1" type="ORF">Cadr_000022699</name>
</gene>
<evidence type="ECO:0000313" key="1">
    <source>
        <dbReference type="EMBL" id="KAB1257997.1"/>
    </source>
</evidence>
<dbReference type="PANTHER" id="PTHR11851">
    <property type="entry name" value="METALLOPROTEASE"/>
    <property type="match status" value="1"/>
</dbReference>
<dbReference type="EMBL" id="JWIN03000025">
    <property type="protein sequence ID" value="KAB1257997.1"/>
    <property type="molecule type" value="Genomic_DNA"/>
</dbReference>
<accession>A0A5N4CGJ4</accession>
<proteinExistence type="predicted"/>
<dbReference type="InterPro" id="IPR011249">
    <property type="entry name" value="Metalloenz_LuxS/M16"/>
</dbReference>
<comment type="caution">
    <text evidence="1">The sequence shown here is derived from an EMBL/GenBank/DDBJ whole genome shotgun (WGS) entry which is preliminary data.</text>
</comment>
<dbReference type="InterPro" id="IPR050361">
    <property type="entry name" value="MPP/UQCRC_Complex"/>
</dbReference>
<keyword evidence="2" id="KW-1185">Reference proteome</keyword>
<dbReference type="Gene3D" id="3.30.830.10">
    <property type="entry name" value="Metalloenzyme, LuxS/M16 peptidase-like"/>
    <property type="match status" value="1"/>
</dbReference>
<dbReference type="PANTHER" id="PTHR11851:SF226">
    <property type="entry name" value="CYTOCHROME B-C1 COMPLEX SUBUNIT 2, MITOCHONDRIAL"/>
    <property type="match status" value="1"/>
</dbReference>
<reference evidence="1 2" key="1">
    <citation type="journal article" date="2019" name="Mol. Ecol. Resour.">
        <title>Improving Illumina assemblies with Hi-C and long reads: an example with the North African dromedary.</title>
        <authorList>
            <person name="Elbers J.P."/>
            <person name="Rogers M.F."/>
            <person name="Perelman P.L."/>
            <person name="Proskuryakova A.A."/>
            <person name="Serdyukova N.A."/>
            <person name="Johnson W.E."/>
            <person name="Horin P."/>
            <person name="Corander J."/>
            <person name="Murphy D."/>
            <person name="Burger P.A."/>
        </authorList>
    </citation>
    <scope>NUCLEOTIDE SEQUENCE [LARGE SCALE GENOMIC DNA]</scope>
    <source>
        <strain evidence="1">Drom800</strain>
        <tissue evidence="1">Blood</tissue>
    </source>
</reference>
<name>A0A5N4CGJ4_CAMDR</name>
<protein>
    <submittedName>
        <fullName evidence="1">Cytochrome b-c1 complex subunit 2</fullName>
    </submittedName>
</protein>
<sequence length="143" mass="15615">MANTVEYLQDDVDVLMEFLLNVTTAPEFPHWEAAALQSQLRIDRTVAFRNPQAHVIENLYVQAAKNKLIAEYLMSVESSGGFLDEVRCQALAAGSYMPPGTVLQQADSVADPDVINAAKKFVSGQKSKAASGHLGQTPFVDQF</sequence>
<dbReference type="GO" id="GO:0005739">
    <property type="term" value="C:mitochondrion"/>
    <property type="evidence" value="ECO:0007669"/>
    <property type="project" value="TreeGrafter"/>
</dbReference>
<dbReference type="Proteomes" id="UP000299084">
    <property type="component" value="Unassembled WGS sequence"/>
</dbReference>
<dbReference type="SUPFAM" id="SSF63411">
    <property type="entry name" value="LuxS/MPP-like metallohydrolase"/>
    <property type="match status" value="1"/>
</dbReference>